<dbReference type="GO" id="GO:0016746">
    <property type="term" value="F:acyltransferase activity"/>
    <property type="evidence" value="ECO:0007669"/>
    <property type="project" value="UniProtKB-KW"/>
</dbReference>
<dbReference type="Gene3D" id="3.30.559.10">
    <property type="entry name" value="Chloramphenicol acetyltransferase-like domain"/>
    <property type="match status" value="2"/>
</dbReference>
<comment type="subunit">
    <text evidence="2">Monomer.</text>
</comment>
<keyword evidence="3" id="KW-0017">Alkaloid metabolism</keyword>
<keyword evidence="7" id="KW-1185">Reference proteome</keyword>
<evidence type="ECO:0000256" key="1">
    <source>
        <dbReference type="ARBA" id="ARBA00009861"/>
    </source>
</evidence>
<evidence type="ECO:0000313" key="7">
    <source>
        <dbReference type="Proteomes" id="UP001630127"/>
    </source>
</evidence>
<dbReference type="PANTHER" id="PTHR31623">
    <property type="entry name" value="F21J9.9"/>
    <property type="match status" value="1"/>
</dbReference>
<gene>
    <name evidence="6" type="ORF">ACH5RR_022412</name>
</gene>
<dbReference type="InterPro" id="IPR023213">
    <property type="entry name" value="CAT-like_dom_sf"/>
</dbReference>
<reference evidence="6 7" key="1">
    <citation type="submission" date="2024-11" db="EMBL/GenBank/DDBJ databases">
        <title>A near-complete genome assembly of Cinchona calisaya.</title>
        <authorList>
            <person name="Lian D.C."/>
            <person name="Zhao X.W."/>
            <person name="Wei L."/>
        </authorList>
    </citation>
    <scope>NUCLEOTIDE SEQUENCE [LARGE SCALE GENOMIC DNA]</scope>
    <source>
        <tissue evidence="6">Nenye</tissue>
    </source>
</reference>
<dbReference type="AlphaFoldDB" id="A0ABD2Z7R0"/>
<dbReference type="GO" id="GO:0009820">
    <property type="term" value="P:alkaloid metabolic process"/>
    <property type="evidence" value="ECO:0007669"/>
    <property type="project" value="UniProtKB-KW"/>
</dbReference>
<comment type="caution">
    <text evidence="6">The sequence shown here is derived from an EMBL/GenBank/DDBJ whole genome shotgun (WGS) entry which is preliminary data.</text>
</comment>
<evidence type="ECO:0000256" key="4">
    <source>
        <dbReference type="ARBA" id="ARBA00022679"/>
    </source>
</evidence>
<evidence type="ECO:0000256" key="5">
    <source>
        <dbReference type="ARBA" id="ARBA00023315"/>
    </source>
</evidence>
<proteinExistence type="inferred from homology"/>
<evidence type="ECO:0000313" key="6">
    <source>
        <dbReference type="EMBL" id="KAL3515510.1"/>
    </source>
</evidence>
<evidence type="ECO:0000256" key="2">
    <source>
        <dbReference type="ARBA" id="ARBA00011245"/>
    </source>
</evidence>
<dbReference type="Proteomes" id="UP001630127">
    <property type="component" value="Unassembled WGS sequence"/>
</dbReference>
<organism evidence="6 7">
    <name type="scientific">Cinchona calisaya</name>
    <dbReference type="NCBI Taxonomy" id="153742"/>
    <lineage>
        <taxon>Eukaryota</taxon>
        <taxon>Viridiplantae</taxon>
        <taxon>Streptophyta</taxon>
        <taxon>Embryophyta</taxon>
        <taxon>Tracheophyta</taxon>
        <taxon>Spermatophyta</taxon>
        <taxon>Magnoliopsida</taxon>
        <taxon>eudicotyledons</taxon>
        <taxon>Gunneridae</taxon>
        <taxon>Pentapetalae</taxon>
        <taxon>asterids</taxon>
        <taxon>lamiids</taxon>
        <taxon>Gentianales</taxon>
        <taxon>Rubiaceae</taxon>
        <taxon>Cinchonoideae</taxon>
        <taxon>Cinchoneae</taxon>
        <taxon>Cinchona</taxon>
    </lineage>
</organism>
<protein>
    <submittedName>
        <fullName evidence="6">Uncharacterized protein</fullName>
    </submittedName>
</protein>
<comment type="similarity">
    <text evidence="1">Belongs to the plant acyltransferase family.</text>
</comment>
<evidence type="ECO:0000256" key="3">
    <source>
        <dbReference type="ARBA" id="ARBA00022589"/>
    </source>
</evidence>
<accession>A0ABD2Z7R0</accession>
<keyword evidence="4" id="KW-0808">Transferase</keyword>
<keyword evidence="5" id="KW-0012">Acyltransferase</keyword>
<dbReference type="PANTHER" id="PTHR31623:SF83">
    <property type="entry name" value="ACETYL-COA-BENZYLALCOHOL ACETYLTRANSFERASE-LIKE"/>
    <property type="match status" value="1"/>
</dbReference>
<name>A0ABD2Z7R0_9GENT</name>
<sequence>MASMEIELLSRKLIKPSNPTPNHLRKVGLSLFDQLAPPMYYNVIFYYSGGPDDSTAKKKAERCAQLEKSLSDALSFFYLLAGRFVQDDISVDCGNQGVEFVEAKVNGKLADFIKEGPRIELLDKLLLWDSPPPAKSVTSPLVGIQINTFDCGGIVVGINISHIIADAASMSAFIKAWATASRDGINSTGVLYSSSNSNFHQEIASLFPARISSRSDLPIPPVPKPTNLTDNKDKIVTKRFVLDQTVTKSIKESVTKAKNGSIQEIKASKVVVALALLWKAFMGLSAAKHGYLRDSVLVIAMNLRGKLSSLRISEKSFGNFCIPVIVPFCANNDEKELQDLMILLGNAIRDTSAKVFEARNGEDVATILIESRRELTEKRDLTDGLDVYLCSSWCWFHLYEADFGWGKPFWVSVSTQPGQGVWLMDTKNGDGIEVWVSLKEKDMVQFKRDPDILAFLSKEL</sequence>
<dbReference type="EMBL" id="JBJUIK010000010">
    <property type="protein sequence ID" value="KAL3515510.1"/>
    <property type="molecule type" value="Genomic_DNA"/>
</dbReference>
<dbReference type="Pfam" id="PF02458">
    <property type="entry name" value="Transferase"/>
    <property type="match status" value="1"/>
</dbReference>